<name>A0A6M9PWZ3_9BURK</name>
<dbReference type="InterPro" id="IPR000758">
    <property type="entry name" value="Enterovir_OMP"/>
</dbReference>
<dbReference type="EMBL" id="CP028942">
    <property type="protein sequence ID" value="QKM65269.1"/>
    <property type="molecule type" value="Genomic_DNA"/>
</dbReference>
<feature type="chain" id="PRO_5026812146" description="Outer membrane protein beta-barrel domain-containing protein" evidence="2">
    <location>
        <begin position="21"/>
        <end position="229"/>
    </location>
</feature>
<dbReference type="InterPro" id="IPR011250">
    <property type="entry name" value="OMP/PagP_B-barrel"/>
</dbReference>
<organism evidence="3 4">
    <name type="scientific">Polynucleobacter tropicus</name>
    <dbReference type="NCBI Taxonomy" id="1743174"/>
    <lineage>
        <taxon>Bacteria</taxon>
        <taxon>Pseudomonadati</taxon>
        <taxon>Pseudomonadota</taxon>
        <taxon>Betaproteobacteria</taxon>
        <taxon>Burkholderiales</taxon>
        <taxon>Burkholderiaceae</taxon>
        <taxon>Polynucleobacter</taxon>
    </lineage>
</organism>
<dbReference type="GO" id="GO:0009279">
    <property type="term" value="C:cell outer membrane"/>
    <property type="evidence" value="ECO:0007669"/>
    <property type="project" value="UniProtKB-SubCell"/>
</dbReference>
<evidence type="ECO:0000313" key="4">
    <source>
        <dbReference type="Proteomes" id="UP000503312"/>
    </source>
</evidence>
<dbReference type="PROSITE" id="PS00695">
    <property type="entry name" value="ENT_VIR_OMP_2"/>
    <property type="match status" value="1"/>
</dbReference>
<gene>
    <name evidence="3" type="ORF">DCO17_08500</name>
</gene>
<evidence type="ECO:0008006" key="5">
    <source>
        <dbReference type="Google" id="ProtNLM"/>
    </source>
</evidence>
<reference evidence="3 4" key="1">
    <citation type="submission" date="2018-04" db="EMBL/GenBank/DDBJ databases">
        <title>Polynucleobacter sp. UH21B genome.</title>
        <authorList>
            <person name="Hahn M.W."/>
        </authorList>
    </citation>
    <scope>NUCLEOTIDE SEQUENCE [LARGE SCALE GENOMIC DNA]</scope>
    <source>
        <strain evidence="3 4">MWH-UH21B</strain>
    </source>
</reference>
<feature type="signal peptide" evidence="2">
    <location>
        <begin position="1"/>
        <end position="20"/>
    </location>
</feature>
<dbReference type="AlphaFoldDB" id="A0A6M9PWZ3"/>
<dbReference type="RefSeq" id="WP_173956307.1">
    <property type="nucleotide sequence ID" value="NZ_CP028942.1"/>
</dbReference>
<evidence type="ECO:0000256" key="1">
    <source>
        <dbReference type="ARBA" id="ARBA00004442"/>
    </source>
</evidence>
<evidence type="ECO:0000313" key="3">
    <source>
        <dbReference type="EMBL" id="QKM65269.1"/>
    </source>
</evidence>
<evidence type="ECO:0000256" key="2">
    <source>
        <dbReference type="SAM" id="SignalP"/>
    </source>
</evidence>
<dbReference type="GO" id="GO:0044384">
    <property type="term" value="C:host outer membrane"/>
    <property type="evidence" value="ECO:0007669"/>
    <property type="project" value="InterPro"/>
</dbReference>
<dbReference type="KEGG" id="ptrp:DCO17_08500"/>
<dbReference type="Proteomes" id="UP000503312">
    <property type="component" value="Chromosome"/>
</dbReference>
<proteinExistence type="predicted"/>
<comment type="subcellular location">
    <subcellularLocation>
        <location evidence="1">Cell outer membrane</location>
    </subcellularLocation>
</comment>
<keyword evidence="4" id="KW-1185">Reference proteome</keyword>
<dbReference type="SUPFAM" id="SSF56925">
    <property type="entry name" value="OMPA-like"/>
    <property type="match status" value="1"/>
</dbReference>
<protein>
    <recommendedName>
        <fullName evidence="5">Outer membrane protein beta-barrel domain-containing protein</fullName>
    </recommendedName>
</protein>
<accession>A0A6M9PWZ3</accession>
<sequence length="229" mass="24052">MKYKLITTAIAVLLSAHANAQTKSNAWEGAYGQIGFIGYESYIPKSSNGTTTTAGGTTYPNTATANHANGPAANISIGYNFDIGSQYLLGVGAALYPGHSRSASSTLITNGSIIKTGTYDVSNIFSFSIIPGYAIDKDRLIYAKVGYAGSTINANSPGNYPQQSNRVNGTVYGLGYKQSITESIYAFGEGNYAVNRSKPVTVLTDSGSTVTSTADATGYDFILGIGYRF</sequence>
<keyword evidence="2" id="KW-0732">Signal</keyword>